<proteinExistence type="predicted"/>
<dbReference type="AlphaFoldDB" id="A0A6A4SM20"/>
<organism evidence="1 2">
    <name type="scientific">Scophthalmus maximus</name>
    <name type="common">Turbot</name>
    <name type="synonym">Psetta maxima</name>
    <dbReference type="NCBI Taxonomy" id="52904"/>
    <lineage>
        <taxon>Eukaryota</taxon>
        <taxon>Metazoa</taxon>
        <taxon>Chordata</taxon>
        <taxon>Craniata</taxon>
        <taxon>Vertebrata</taxon>
        <taxon>Euteleostomi</taxon>
        <taxon>Actinopterygii</taxon>
        <taxon>Neopterygii</taxon>
        <taxon>Teleostei</taxon>
        <taxon>Neoteleostei</taxon>
        <taxon>Acanthomorphata</taxon>
        <taxon>Carangaria</taxon>
        <taxon>Pleuronectiformes</taxon>
        <taxon>Pleuronectoidei</taxon>
        <taxon>Scophthalmidae</taxon>
        <taxon>Scophthalmus</taxon>
    </lineage>
</organism>
<protein>
    <submittedName>
        <fullName evidence="1">Uncharacterized protein</fullName>
    </submittedName>
</protein>
<evidence type="ECO:0000313" key="2">
    <source>
        <dbReference type="Proteomes" id="UP000438429"/>
    </source>
</evidence>
<name>A0A6A4SM20_SCOMX</name>
<comment type="caution">
    <text evidence="1">The sequence shown here is derived from an EMBL/GenBank/DDBJ whole genome shotgun (WGS) entry which is preliminary data.</text>
</comment>
<dbReference type="EMBL" id="VEVO01000014">
    <property type="protein sequence ID" value="KAF0032124.1"/>
    <property type="molecule type" value="Genomic_DNA"/>
</dbReference>
<evidence type="ECO:0000313" key="1">
    <source>
        <dbReference type="EMBL" id="KAF0032124.1"/>
    </source>
</evidence>
<accession>A0A6A4SM20</accession>
<gene>
    <name evidence="1" type="ORF">F2P81_016679</name>
</gene>
<sequence length="216" mass="23735">MLMKPVHPGGVKACDAMVRRSTAAQVPRGIEIRTLISSVFHELLVWKAVCQKHHTDSQDGSGLSQQYTDFPPGTVSSAPVVHSSCYFLHILDAYCQFKDDNPDISSSRKKKGKGKRPLQPTLLPLCSSASSAFASSKRPTGPNMKCIACVCVSIIGCKVTEQRRSAARSLLGIFTVRTKKNWAETPHLLGVVRRDVTEPPAAPRRFLRRHCDVCAH</sequence>
<reference evidence="1 2" key="1">
    <citation type="submission" date="2019-06" db="EMBL/GenBank/DDBJ databases">
        <title>Draft genomes of female and male turbot (Scophthalmus maximus).</title>
        <authorList>
            <person name="Xu H."/>
            <person name="Xu X.-W."/>
            <person name="Shao C."/>
            <person name="Chen S."/>
        </authorList>
    </citation>
    <scope>NUCLEOTIDE SEQUENCE [LARGE SCALE GENOMIC DNA]</scope>
    <source>
        <strain evidence="1">Ysfricsl-2016a</strain>
        <tissue evidence="1">Blood</tissue>
    </source>
</reference>
<dbReference type="Proteomes" id="UP000438429">
    <property type="component" value="Unassembled WGS sequence"/>
</dbReference>